<evidence type="ECO:0000313" key="1">
    <source>
        <dbReference type="EMBL" id="KAH7913057.1"/>
    </source>
</evidence>
<organism evidence="1 2">
    <name type="scientific">Hygrophoropsis aurantiaca</name>
    <dbReference type="NCBI Taxonomy" id="72124"/>
    <lineage>
        <taxon>Eukaryota</taxon>
        <taxon>Fungi</taxon>
        <taxon>Dikarya</taxon>
        <taxon>Basidiomycota</taxon>
        <taxon>Agaricomycotina</taxon>
        <taxon>Agaricomycetes</taxon>
        <taxon>Agaricomycetidae</taxon>
        <taxon>Boletales</taxon>
        <taxon>Coniophorineae</taxon>
        <taxon>Hygrophoropsidaceae</taxon>
        <taxon>Hygrophoropsis</taxon>
    </lineage>
</organism>
<protein>
    <submittedName>
        <fullName evidence="1">Uncharacterized protein</fullName>
    </submittedName>
</protein>
<gene>
    <name evidence="1" type="ORF">BJ138DRAFT_1003140</name>
</gene>
<keyword evidence="2" id="KW-1185">Reference proteome</keyword>
<reference evidence="1" key="1">
    <citation type="journal article" date="2021" name="New Phytol.">
        <title>Evolutionary innovations through gain and loss of genes in the ectomycorrhizal Boletales.</title>
        <authorList>
            <person name="Wu G."/>
            <person name="Miyauchi S."/>
            <person name="Morin E."/>
            <person name="Kuo A."/>
            <person name="Drula E."/>
            <person name="Varga T."/>
            <person name="Kohler A."/>
            <person name="Feng B."/>
            <person name="Cao Y."/>
            <person name="Lipzen A."/>
            <person name="Daum C."/>
            <person name="Hundley H."/>
            <person name="Pangilinan J."/>
            <person name="Johnson J."/>
            <person name="Barry K."/>
            <person name="LaButti K."/>
            <person name="Ng V."/>
            <person name="Ahrendt S."/>
            <person name="Min B."/>
            <person name="Choi I.G."/>
            <person name="Park H."/>
            <person name="Plett J.M."/>
            <person name="Magnuson J."/>
            <person name="Spatafora J.W."/>
            <person name="Nagy L.G."/>
            <person name="Henrissat B."/>
            <person name="Grigoriev I.V."/>
            <person name="Yang Z.L."/>
            <person name="Xu J."/>
            <person name="Martin F.M."/>
        </authorList>
    </citation>
    <scope>NUCLEOTIDE SEQUENCE</scope>
    <source>
        <strain evidence="1">ATCC 28755</strain>
    </source>
</reference>
<sequence length="104" mass="11131">MRAPTLTLLACCVGLAVAKSETCPSCPATVEVKNVTYNVVPETPKPLPGQTLFCGYTEKDHPDWQTFCTYKPDGTIEVNGDGGCPKNVPVSADNCAKLKPRISM</sequence>
<dbReference type="EMBL" id="MU267638">
    <property type="protein sequence ID" value="KAH7913057.1"/>
    <property type="molecule type" value="Genomic_DNA"/>
</dbReference>
<dbReference type="Proteomes" id="UP000790377">
    <property type="component" value="Unassembled WGS sequence"/>
</dbReference>
<accession>A0ACB8AIH7</accession>
<evidence type="ECO:0000313" key="2">
    <source>
        <dbReference type="Proteomes" id="UP000790377"/>
    </source>
</evidence>
<proteinExistence type="predicted"/>
<name>A0ACB8AIH7_9AGAM</name>
<comment type="caution">
    <text evidence="1">The sequence shown here is derived from an EMBL/GenBank/DDBJ whole genome shotgun (WGS) entry which is preliminary data.</text>
</comment>